<evidence type="ECO:0000313" key="2">
    <source>
        <dbReference type="Proteomes" id="UP000019491"/>
    </source>
</evidence>
<sequence length="106" mass="11988">MVAAAVGLAVAAMWEIAMIRYVLAVVGVQSCRVRRLFVRRREWAGVDRRRGRSLRVMYWRRVGSRVAVSQWMRDLVPFGSARGAMSLWTGSEVPALLVDPRIGGDW</sequence>
<comment type="caution">
    <text evidence="1">The sequence shown here is derived from an EMBL/GenBank/DDBJ whole genome shotgun (WGS) entry which is preliminary data.</text>
</comment>
<dbReference type="EMBL" id="BAWF01000031">
    <property type="protein sequence ID" value="GAF46468.1"/>
    <property type="molecule type" value="Genomic_DNA"/>
</dbReference>
<accession>X0PTS8</accession>
<protein>
    <submittedName>
        <fullName evidence="1">Uncharacterized protein</fullName>
    </submittedName>
</protein>
<proteinExistence type="predicted"/>
<organism evidence="1 2">
    <name type="scientific">Rhodococcus wratislaviensis NBRC 100605</name>
    <dbReference type="NCBI Taxonomy" id="1219028"/>
    <lineage>
        <taxon>Bacteria</taxon>
        <taxon>Bacillati</taxon>
        <taxon>Actinomycetota</taxon>
        <taxon>Actinomycetes</taxon>
        <taxon>Mycobacteriales</taxon>
        <taxon>Nocardiaceae</taxon>
        <taxon>Rhodococcus</taxon>
    </lineage>
</organism>
<reference evidence="1 2" key="1">
    <citation type="submission" date="2014-02" db="EMBL/GenBank/DDBJ databases">
        <title>Whole genome shotgun sequence of Rhodococcus wratislaviensis NBRC 100605.</title>
        <authorList>
            <person name="Hosoyama A."/>
            <person name="Tsuchikane K."/>
            <person name="Yoshida I."/>
            <person name="Ohji S."/>
            <person name="Ichikawa N."/>
            <person name="Yamazoe A."/>
            <person name="Fujita N."/>
        </authorList>
    </citation>
    <scope>NUCLEOTIDE SEQUENCE [LARGE SCALE GENOMIC DNA]</scope>
    <source>
        <strain evidence="1 2">NBRC 100605</strain>
    </source>
</reference>
<gene>
    <name evidence="1" type="ORF">RW1_031_00520</name>
</gene>
<keyword evidence="2" id="KW-1185">Reference proteome</keyword>
<evidence type="ECO:0000313" key="1">
    <source>
        <dbReference type="EMBL" id="GAF46468.1"/>
    </source>
</evidence>
<name>X0PTS8_RHOWR</name>
<dbReference type="Proteomes" id="UP000019491">
    <property type="component" value="Unassembled WGS sequence"/>
</dbReference>
<dbReference type="AlphaFoldDB" id="X0PTS8"/>